<evidence type="ECO:0000313" key="13">
    <source>
        <dbReference type="Proteomes" id="UP001262032"/>
    </source>
</evidence>
<evidence type="ECO:0000313" key="12">
    <source>
        <dbReference type="EMBL" id="MDR7165679.1"/>
    </source>
</evidence>
<dbReference type="AlphaFoldDB" id="A0AAW8NGI2"/>
<keyword evidence="3 9" id="KW-0645">Protease</keyword>
<dbReference type="PANTHER" id="PTHR33695">
    <property type="entry name" value="LIPOPROTEIN SIGNAL PEPTIDASE"/>
    <property type="match status" value="1"/>
</dbReference>
<dbReference type="PRINTS" id="PR00781">
    <property type="entry name" value="LIPOSIGPTASE"/>
</dbReference>
<dbReference type="Pfam" id="PF01252">
    <property type="entry name" value="Peptidase_A8"/>
    <property type="match status" value="1"/>
</dbReference>
<evidence type="ECO:0000256" key="2">
    <source>
        <dbReference type="ARBA" id="ARBA00022475"/>
    </source>
</evidence>
<keyword evidence="5 9" id="KW-0064">Aspartyl protease</keyword>
<evidence type="ECO:0000256" key="9">
    <source>
        <dbReference type="RuleBase" id="RU000594"/>
    </source>
</evidence>
<dbReference type="EMBL" id="JAVDWN010000017">
    <property type="protein sequence ID" value="MDR7165679.1"/>
    <property type="molecule type" value="Genomic_DNA"/>
</dbReference>
<reference evidence="12" key="1">
    <citation type="submission" date="2023-07" db="EMBL/GenBank/DDBJ databases">
        <title>Sorghum-associated microbial communities from plants grown in Nebraska, USA.</title>
        <authorList>
            <person name="Schachtman D."/>
        </authorList>
    </citation>
    <scope>NUCLEOTIDE SEQUENCE</scope>
    <source>
        <strain evidence="12">BE261</strain>
    </source>
</reference>
<feature type="transmembrane region" description="Helical" evidence="11">
    <location>
        <begin position="47"/>
        <end position="65"/>
    </location>
</feature>
<keyword evidence="4 11" id="KW-0812">Transmembrane</keyword>
<evidence type="ECO:0000256" key="3">
    <source>
        <dbReference type="ARBA" id="ARBA00022670"/>
    </source>
</evidence>
<protein>
    <recommendedName>
        <fullName evidence="9">Lipoprotein signal peptidase</fullName>
        <ecNumber evidence="9">3.4.23.36</ecNumber>
    </recommendedName>
</protein>
<evidence type="ECO:0000256" key="4">
    <source>
        <dbReference type="ARBA" id="ARBA00022692"/>
    </source>
</evidence>
<feature type="transmembrane region" description="Helical" evidence="11">
    <location>
        <begin position="72"/>
        <end position="90"/>
    </location>
</feature>
<dbReference type="Proteomes" id="UP001262032">
    <property type="component" value="Unassembled WGS sequence"/>
</dbReference>
<gene>
    <name evidence="12" type="ORF">J2X12_003733</name>
</gene>
<name>A0AAW8NGI2_PSEOX</name>
<dbReference type="GO" id="GO:0006508">
    <property type="term" value="P:proteolysis"/>
    <property type="evidence" value="ECO:0007669"/>
    <property type="project" value="UniProtKB-KW"/>
</dbReference>
<comment type="caution">
    <text evidence="12">The sequence shown here is derived from an EMBL/GenBank/DDBJ whole genome shotgun (WGS) entry which is preliminary data.</text>
</comment>
<comment type="similarity">
    <text evidence="1 10">Belongs to the peptidase A8 family.</text>
</comment>
<evidence type="ECO:0000256" key="5">
    <source>
        <dbReference type="ARBA" id="ARBA00022750"/>
    </source>
</evidence>
<dbReference type="GO" id="GO:0004190">
    <property type="term" value="F:aspartic-type endopeptidase activity"/>
    <property type="evidence" value="ECO:0007669"/>
    <property type="project" value="UniProtKB-KW"/>
</dbReference>
<evidence type="ECO:0000256" key="8">
    <source>
        <dbReference type="ARBA" id="ARBA00023136"/>
    </source>
</evidence>
<comment type="catalytic activity">
    <reaction evidence="9">
        <text>Release of signal peptides from bacterial membrane prolipoproteins. Hydrolyzes -Xaa-Yaa-Zaa-|-(S,diacylglyceryl)Cys-, in which Xaa is hydrophobic (preferably Leu), and Yaa (Ala or Ser) and Zaa (Gly or Ala) have small, neutral side chains.</text>
        <dbReference type="EC" id="3.4.23.36"/>
    </reaction>
</comment>
<proteinExistence type="inferred from homology"/>
<dbReference type="PROSITE" id="PS00855">
    <property type="entry name" value="SPASE_II"/>
    <property type="match status" value="1"/>
</dbReference>
<evidence type="ECO:0000256" key="6">
    <source>
        <dbReference type="ARBA" id="ARBA00022801"/>
    </source>
</evidence>
<organism evidence="12 13">
    <name type="scientific">Pseudarthrobacter oxydans</name>
    <name type="common">Arthrobacter oxydans</name>
    <dbReference type="NCBI Taxonomy" id="1671"/>
    <lineage>
        <taxon>Bacteria</taxon>
        <taxon>Bacillati</taxon>
        <taxon>Actinomycetota</taxon>
        <taxon>Actinomycetes</taxon>
        <taxon>Micrococcales</taxon>
        <taxon>Micrococcaceae</taxon>
        <taxon>Pseudarthrobacter</taxon>
    </lineage>
</organism>
<keyword evidence="8 11" id="KW-0472">Membrane</keyword>
<evidence type="ECO:0000256" key="7">
    <source>
        <dbReference type="ARBA" id="ARBA00022989"/>
    </source>
</evidence>
<keyword evidence="2" id="KW-1003">Cell membrane</keyword>
<feature type="transmembrane region" description="Helical" evidence="11">
    <location>
        <begin position="110"/>
        <end position="133"/>
    </location>
</feature>
<evidence type="ECO:0000256" key="10">
    <source>
        <dbReference type="RuleBase" id="RU004181"/>
    </source>
</evidence>
<accession>A0AAW8NGI2</accession>
<keyword evidence="7 11" id="KW-1133">Transmembrane helix</keyword>
<comment type="function">
    <text evidence="9">This protein specifically catalyzes the removal of signal peptides from prolipoproteins.</text>
</comment>
<sequence length="137" mass="14312">MDLLVKFALVRSLGHDSHMTDFVLFKVQAAYNTGITFSAGSWLPQPVIALALALLVGVLGVFVVRSGARLPVLSRAGAALLLGGGLGNLVDRLDGAGVVDYLHTGWFPTFNLADLFVVAGAGLLVLGTLRSLVREGP</sequence>
<dbReference type="PANTHER" id="PTHR33695:SF1">
    <property type="entry name" value="LIPOPROTEIN SIGNAL PEPTIDASE"/>
    <property type="match status" value="1"/>
</dbReference>
<dbReference type="GO" id="GO:0016020">
    <property type="term" value="C:membrane"/>
    <property type="evidence" value="ECO:0007669"/>
    <property type="project" value="InterPro"/>
</dbReference>
<evidence type="ECO:0000256" key="11">
    <source>
        <dbReference type="SAM" id="Phobius"/>
    </source>
</evidence>
<evidence type="ECO:0000256" key="1">
    <source>
        <dbReference type="ARBA" id="ARBA00006139"/>
    </source>
</evidence>
<dbReference type="EC" id="3.4.23.36" evidence="9"/>
<keyword evidence="6 9" id="KW-0378">Hydrolase</keyword>
<dbReference type="InterPro" id="IPR001872">
    <property type="entry name" value="Peptidase_A8"/>
</dbReference>
<dbReference type="NCBIfam" id="TIGR00077">
    <property type="entry name" value="lspA"/>
    <property type="match status" value="1"/>
</dbReference>